<evidence type="ECO:0000256" key="2">
    <source>
        <dbReference type="ARBA" id="ARBA00004192"/>
    </source>
</evidence>
<dbReference type="EMBL" id="ON217544">
    <property type="protein sequence ID" value="UZF96915.1"/>
    <property type="molecule type" value="Genomic_DNA"/>
</dbReference>
<keyword evidence="7" id="KW-0945">Host-virus interaction</keyword>
<comment type="function">
    <text evidence="10">Plays a major role to prevent cellular inhibition of viral genome replication. Assembles an SCF-like E3 ubiquitin ligase complex based on the cellular proteins ELOB, ELOC, CUL5 and RBX1, in cooperation with viral E4orf6. This viral RING-type ligase ubiquitinates cellular substrates and targets them to proteasomal degradation: TP53/p53, LIG4, MRE11-RAD50-NBS1 (MRN) complex, ITGA3, DAXX and BLM. E1B-55K probably acts as the substrate-specific adapter of the SCF-like E3 ubiquitin ligase complex. Degradation of host TP53/p53 activity is essential for preventing E1A-induced TP53 accumulation that would otherwise lead to cell apoptosis and growth arrest. E1B-55K also inactivates TP53 transcription-factor activity by binding its transactivation domain. E1B-55K also functions as a SUMO1 E3 ligase for TP53 which causes the latter to be sequestered in promyelocytic leukemia (PML) nuclear bodies thereby contributing to maximal inhibition of TP53 function.</text>
</comment>
<dbReference type="GO" id="GO:0052150">
    <property type="term" value="P:symbiont-mediated perturbation of host apoptosis"/>
    <property type="evidence" value="ECO:0007669"/>
    <property type="project" value="UniProtKB-KW"/>
</dbReference>
<comment type="subunit">
    <text evidence="11">Interacts with host PML-4 and PML-5; this interaction promotes efficient subnuclear targeting of E1B-55K to PML nuclear bodies. Interacts with E4-ORF3 protein. Interacts with E4-ORF6 protein.</text>
</comment>
<keyword evidence="7" id="KW-1119">Modulation of host cell apoptosis by virus</keyword>
<sequence>MANAAQDPVAELSSELDSFRAQLNMLTYEDIEKEFMRVGAICHDVYCFDQILAYGLAPEENWTDMIRKHAKITLDASKTYELNSRVFVNGPCYVIGNGATVKISGDLSVLFQIDPRRCCPSIVNMWSITFVNVKFECDNFNGTVFQCSSYCIFYGCDFVNFPSTCLDMAAGGDVRGCYFISCFCAIRCTLSKVVVTSCTFSRCLVGVSSKTDVNVLNCAAYDTYCFCLVKGAGLICGNVIICPFLSAGRSELDLVTCADGLVLPLRTVHVVSNVRRDWPVFRYNTIVHGDLYFGKRRNLLSLECNAFHRSSIYVERDVMQNVHFCFGYIQSTRIYKIFSYNSDSYHTYACECGENHLADMLRYVEVTSSCLLDYTAYSVDTDHNRAVNMYSEYFGN</sequence>
<evidence type="ECO:0000256" key="5">
    <source>
        <dbReference type="ARBA" id="ARBA00022518"/>
    </source>
</evidence>
<name>A0A9X9PHQ5_ADEBA</name>
<evidence type="ECO:0000256" key="6">
    <source>
        <dbReference type="ARBA" id="ARBA00023200"/>
    </source>
</evidence>
<evidence type="ECO:0000256" key="1">
    <source>
        <dbReference type="ARBA" id="ARBA00004147"/>
    </source>
</evidence>
<protein>
    <recommendedName>
        <fullName evidence="4">E1B 55 kDa protein</fullName>
    </recommendedName>
    <alternativeName>
        <fullName evidence="8">E1B protein, large T-antigen</fullName>
    </alternativeName>
    <alternativeName>
        <fullName evidence="9">E1B-495R</fullName>
    </alternativeName>
</protein>
<dbReference type="GO" id="GO:0042025">
    <property type="term" value="C:host cell nucleus"/>
    <property type="evidence" value="ECO:0007669"/>
    <property type="project" value="UniProtKB-SubCell"/>
</dbReference>
<comment type="similarity">
    <text evidence="3">Belongs to the adenoviridae E1B 55 kDa protein family.</text>
</comment>
<evidence type="ECO:0000256" key="7">
    <source>
        <dbReference type="ARBA" id="ARBA00023323"/>
    </source>
</evidence>
<dbReference type="InterPro" id="IPR002612">
    <property type="entry name" value="Adeno_E1B_55kDa"/>
</dbReference>
<organismHost>
    <name type="scientific">Bos taurus</name>
    <name type="common">Bovine</name>
    <dbReference type="NCBI Taxonomy" id="9913"/>
</organismHost>
<evidence type="ECO:0000256" key="9">
    <source>
        <dbReference type="ARBA" id="ARBA00031863"/>
    </source>
</evidence>
<dbReference type="Proteomes" id="UP001164955">
    <property type="component" value="Segment"/>
</dbReference>
<evidence type="ECO:0000313" key="12">
    <source>
        <dbReference type="EMBL" id="UZF96915.1"/>
    </source>
</evidence>
<evidence type="ECO:0000256" key="8">
    <source>
        <dbReference type="ARBA" id="ARBA00030428"/>
    </source>
</evidence>
<evidence type="ECO:0000256" key="11">
    <source>
        <dbReference type="ARBA" id="ARBA00046912"/>
    </source>
</evidence>
<comment type="subcellular location">
    <subcellularLocation>
        <location evidence="2">Host cytoplasm</location>
    </subcellularLocation>
    <subcellularLocation>
        <location evidence="1">Host nucleus</location>
    </subcellularLocation>
</comment>
<keyword evidence="5" id="KW-0244">Early protein</keyword>
<evidence type="ECO:0000256" key="4">
    <source>
        <dbReference type="ARBA" id="ARBA00022118"/>
    </source>
</evidence>
<dbReference type="GO" id="GO:0030430">
    <property type="term" value="C:host cell cytoplasm"/>
    <property type="evidence" value="ECO:0007669"/>
    <property type="project" value="UniProtKB-SubCell"/>
</dbReference>
<keyword evidence="6" id="KW-1035">Host cytoplasm</keyword>
<keyword evidence="13" id="KW-1185">Reference proteome</keyword>
<accession>A0A9X9PHQ5</accession>
<reference evidence="12" key="1">
    <citation type="submission" date="2022-04" db="EMBL/GenBank/DDBJ databases">
        <title>Complete genome sequence analysis of bovine adenovirus 10, the only representative of species Bovine mastadenovirus C.</title>
        <authorList>
            <person name="Vidovszky M.Z."/>
            <person name="Podgorski I.I."/>
            <person name="Kovacs E.R."/>
            <person name="Harrach B."/>
            <person name="Benko M."/>
        </authorList>
    </citation>
    <scope>NUCLEOTIDE SEQUENCE</scope>
    <source>
        <strain evidence="12">Belfast 1</strain>
    </source>
</reference>
<evidence type="ECO:0000313" key="13">
    <source>
        <dbReference type="Proteomes" id="UP001164955"/>
    </source>
</evidence>
<evidence type="ECO:0000256" key="3">
    <source>
        <dbReference type="ARBA" id="ARBA00008605"/>
    </source>
</evidence>
<proteinExistence type="inferred from homology"/>
<evidence type="ECO:0000256" key="10">
    <source>
        <dbReference type="ARBA" id="ARBA00046084"/>
    </source>
</evidence>
<dbReference type="Pfam" id="PF01696">
    <property type="entry name" value="Adeno_E1B_55K"/>
    <property type="match status" value="1"/>
</dbReference>
<dbReference type="InterPro" id="IPR011050">
    <property type="entry name" value="Pectin_lyase_fold/virulence"/>
</dbReference>
<organism evidence="12 13">
    <name type="scientific">Bovine adenovirus C serotype 10</name>
    <name type="common">BAdV-10</name>
    <name type="synonym">Mastadenovirus bos10</name>
    <dbReference type="NCBI Taxonomy" id="39788"/>
    <lineage>
        <taxon>Viruses</taxon>
        <taxon>Varidnaviria</taxon>
        <taxon>Bamfordvirae</taxon>
        <taxon>Preplasmiviricota</taxon>
        <taxon>Polisuviricotina</taxon>
        <taxon>Pharingeaviricetes</taxon>
        <taxon>Rowavirales</taxon>
        <taxon>Adenoviridae</taxon>
        <taxon>Mastadenovirus</taxon>
        <taxon>Mastadenovirus bosdecimum</taxon>
        <taxon>Bovine mastadenovirus C</taxon>
    </lineage>
</organism>
<dbReference type="SUPFAM" id="SSF51126">
    <property type="entry name" value="Pectin lyase-like"/>
    <property type="match status" value="1"/>
</dbReference>